<dbReference type="EMBL" id="KE504157">
    <property type="protein sequence ID" value="EPS99389.1"/>
    <property type="molecule type" value="Genomic_DNA"/>
</dbReference>
<evidence type="ECO:0000313" key="5">
    <source>
        <dbReference type="Proteomes" id="UP000015241"/>
    </source>
</evidence>
<sequence>MSRRYFWALNVIPGVPALIPSSPHDLRISTAALKLEEGMAHRSTAVNLLPTSQASNHHALSARDGYPCCVLTPGRAEHAALDLWLTAGQSYIVECIGPNPVSLLGYHVDTIDKGFSRDRKAVEVPDNSVAPHVTSRKRARPQSLASDIIGSGETPERITRKPSSQILGDSKADDSQSATSLTRGVEPVKMEASQGQGNVSAVPASDIALRAPVLKQLTLSPDVVKKVTNRGEGELFIQLKDKVKLVIEGKALPNGRPFYVSRNNAPASAHIGYSTFLVDLQAALLGAKLGSKMSVILPPHRAYGSHGHEGFGVPPNAQVQFDISVQRRSESQRDANVLVRTSQAVHDIADPTLPNIEYMGISPVQIARPHSVFLLVRRYKPLKDAQDRDPYRAFGFALAGCLFYDELSDLEVVRAQDVVCPFASTPQRETDADINEHNLLAANLSCSVHETQPSIAYAELTSVRE</sequence>
<dbReference type="Proteomes" id="UP000015241">
    <property type="component" value="Unassembled WGS sequence"/>
</dbReference>
<dbReference type="EC" id="5.2.1.8" evidence="1"/>
<feature type="region of interest" description="Disordered" evidence="2">
    <location>
        <begin position="131"/>
        <end position="199"/>
    </location>
</feature>
<dbReference type="GO" id="GO:0003755">
    <property type="term" value="F:peptidyl-prolyl cis-trans isomerase activity"/>
    <property type="evidence" value="ECO:0007669"/>
    <property type="project" value="UniProtKB-KW"/>
</dbReference>
<reference evidence="4 5" key="1">
    <citation type="journal article" date="2012" name="Science">
        <title>The Paleozoic origin of enzymatic lignin decomposition reconstructed from 31 fungal genomes.</title>
        <authorList>
            <person name="Floudas D."/>
            <person name="Binder M."/>
            <person name="Riley R."/>
            <person name="Barry K."/>
            <person name="Blanchette R.A."/>
            <person name="Henrissat B."/>
            <person name="Martinez A.T."/>
            <person name="Otillar R."/>
            <person name="Spatafora J.W."/>
            <person name="Yadav J.S."/>
            <person name="Aerts A."/>
            <person name="Benoit I."/>
            <person name="Boyd A."/>
            <person name="Carlson A."/>
            <person name="Copeland A."/>
            <person name="Coutinho P.M."/>
            <person name="de Vries R.P."/>
            <person name="Ferreira P."/>
            <person name="Findley K."/>
            <person name="Foster B."/>
            <person name="Gaskell J."/>
            <person name="Glotzer D."/>
            <person name="Gorecki P."/>
            <person name="Heitman J."/>
            <person name="Hesse C."/>
            <person name="Hori C."/>
            <person name="Igarashi K."/>
            <person name="Jurgens J.A."/>
            <person name="Kallen N."/>
            <person name="Kersten P."/>
            <person name="Kohler A."/>
            <person name="Kuees U."/>
            <person name="Kumar T.K.A."/>
            <person name="Kuo A."/>
            <person name="LaButti K."/>
            <person name="Larrondo L.F."/>
            <person name="Lindquist E."/>
            <person name="Ling A."/>
            <person name="Lombard V."/>
            <person name="Lucas S."/>
            <person name="Lundell T."/>
            <person name="Martin R."/>
            <person name="McLaughlin D.J."/>
            <person name="Morgenstern I."/>
            <person name="Morin E."/>
            <person name="Murat C."/>
            <person name="Nagy L.G."/>
            <person name="Nolan M."/>
            <person name="Ohm R.A."/>
            <person name="Patyshakuliyeva A."/>
            <person name="Rokas A."/>
            <person name="Ruiz-Duenas F.J."/>
            <person name="Sabat G."/>
            <person name="Salamov A."/>
            <person name="Samejima M."/>
            <person name="Schmutz J."/>
            <person name="Slot J.C."/>
            <person name="St John F."/>
            <person name="Stenlid J."/>
            <person name="Sun H."/>
            <person name="Sun S."/>
            <person name="Syed K."/>
            <person name="Tsang A."/>
            <person name="Wiebenga A."/>
            <person name="Young D."/>
            <person name="Pisabarro A."/>
            <person name="Eastwood D.C."/>
            <person name="Martin F."/>
            <person name="Cullen D."/>
            <person name="Grigoriev I.V."/>
            <person name="Hibbett D.S."/>
        </authorList>
    </citation>
    <scope>NUCLEOTIDE SEQUENCE</scope>
    <source>
        <strain evidence="5">FP-58527</strain>
    </source>
</reference>
<keyword evidence="5" id="KW-1185">Reference proteome</keyword>
<dbReference type="InterPro" id="IPR041232">
    <property type="entry name" value="NPL"/>
</dbReference>
<protein>
    <recommendedName>
        <fullName evidence="1">peptidylprolyl isomerase</fullName>
        <ecNumber evidence="1">5.2.1.8</ecNumber>
    </recommendedName>
</protein>
<dbReference type="AlphaFoldDB" id="S8FM58"/>
<dbReference type="SUPFAM" id="SSF54534">
    <property type="entry name" value="FKBP-like"/>
    <property type="match status" value="1"/>
</dbReference>
<dbReference type="Pfam" id="PF00254">
    <property type="entry name" value="FKBP_C"/>
    <property type="match status" value="1"/>
</dbReference>
<accession>S8FM58</accession>
<keyword evidence="1" id="KW-0413">Isomerase</keyword>
<evidence type="ECO:0000259" key="3">
    <source>
        <dbReference type="PROSITE" id="PS50059"/>
    </source>
</evidence>
<dbReference type="Pfam" id="PF17800">
    <property type="entry name" value="NPL"/>
    <property type="match status" value="1"/>
</dbReference>
<dbReference type="Gene3D" id="2.60.120.340">
    <property type="entry name" value="Nucleoplasmin core domain"/>
    <property type="match status" value="1"/>
</dbReference>
<gene>
    <name evidence="4" type="ORF">FOMPIDRAFT_1050667</name>
</gene>
<keyword evidence="1" id="KW-0697">Rotamase</keyword>
<dbReference type="Gene3D" id="3.10.50.40">
    <property type="match status" value="1"/>
</dbReference>
<dbReference type="InParanoid" id="S8FM58"/>
<comment type="catalytic activity">
    <reaction evidence="1">
        <text>[protein]-peptidylproline (omega=180) = [protein]-peptidylproline (omega=0)</text>
        <dbReference type="Rhea" id="RHEA:16237"/>
        <dbReference type="Rhea" id="RHEA-COMP:10747"/>
        <dbReference type="Rhea" id="RHEA-COMP:10748"/>
        <dbReference type="ChEBI" id="CHEBI:83833"/>
        <dbReference type="ChEBI" id="CHEBI:83834"/>
        <dbReference type="EC" id="5.2.1.8"/>
    </reaction>
</comment>
<feature type="domain" description="PPIase FKBP-type" evidence="3">
    <location>
        <begin position="240"/>
        <end position="329"/>
    </location>
</feature>
<dbReference type="OrthoDB" id="1902587at2759"/>
<evidence type="ECO:0000256" key="2">
    <source>
        <dbReference type="SAM" id="MobiDB-lite"/>
    </source>
</evidence>
<dbReference type="InterPro" id="IPR001179">
    <property type="entry name" value="PPIase_FKBP_dom"/>
</dbReference>
<dbReference type="HOGENOM" id="CLU_047026_1_0_1"/>
<proteinExistence type="predicted"/>
<dbReference type="PROSITE" id="PS50059">
    <property type="entry name" value="FKBP_PPIASE"/>
    <property type="match status" value="1"/>
</dbReference>
<name>S8FM58_FOMSC</name>
<dbReference type="STRING" id="743788.S8FM58"/>
<evidence type="ECO:0000313" key="4">
    <source>
        <dbReference type="EMBL" id="EPS99389.1"/>
    </source>
</evidence>
<dbReference type="InterPro" id="IPR046357">
    <property type="entry name" value="PPIase_dom_sf"/>
</dbReference>
<evidence type="ECO:0000256" key="1">
    <source>
        <dbReference type="PROSITE-ProRule" id="PRU00277"/>
    </source>
</evidence>
<organism evidence="4 5">
    <name type="scientific">Fomitopsis schrenkii</name>
    <name type="common">Brown rot fungus</name>
    <dbReference type="NCBI Taxonomy" id="2126942"/>
    <lineage>
        <taxon>Eukaryota</taxon>
        <taxon>Fungi</taxon>
        <taxon>Dikarya</taxon>
        <taxon>Basidiomycota</taxon>
        <taxon>Agaricomycotina</taxon>
        <taxon>Agaricomycetes</taxon>
        <taxon>Polyporales</taxon>
        <taxon>Fomitopsis</taxon>
    </lineage>
</organism>